<organism evidence="1 2">
    <name type="scientific">Candidatus Magnetaquiglobus chichijimensis</name>
    <dbReference type="NCBI Taxonomy" id="3141448"/>
    <lineage>
        <taxon>Bacteria</taxon>
        <taxon>Pseudomonadati</taxon>
        <taxon>Pseudomonadota</taxon>
        <taxon>Magnetococcia</taxon>
        <taxon>Magnetococcales</taxon>
        <taxon>Candidatus Magnetaquicoccaceae</taxon>
        <taxon>Candidatus Magnetaquiglobus</taxon>
    </lineage>
</organism>
<sequence length="466" mass="52302">MKHHSKKQAARREQKTVFREAHGRNIDLEETGYRRLTDGKNRRDLPEHQAARMREIALHLWRTNPLANRIIELPLAFILSDGVTLKIDDLEAQGWLDAFWRDPINRMGITLFEMVRELALYGELYWVAFVNEHSGHVRLGYLDPERVEAVVRDPDNGRQAIGVITRADEQGVKRRYRVVINGTDDELLMPEAIRLRESCTDGDIFYFAVNNVSTSGGHSDLLALADWIDGYEQFLYGEVERSAHLRAHVYDVTLTGATPEEVDRKARSIVPPAPGGVRVHNEAEKWEAVSPNLQAADTTEVGRMFRNHALGGATIPEHWFGGGGDVNRATGESMSDPTTKIFTVRQKLIQYFLEELGSYVVRRRLESLARPMPDPEDAAWRVRAEFPEMIVKDVSKYAAALQQVVAACASAVDAGLMSRDTALSCIRSVATRLGVEYDAGQELDKVDASMDAAREADNFQPPPVTV</sequence>
<keyword evidence="2" id="KW-1185">Reference proteome</keyword>
<accession>A0ABQ0CB01</accession>
<comment type="caution">
    <text evidence="1">The sequence shown here is derived from an EMBL/GenBank/DDBJ whole genome shotgun (WGS) entry which is preliminary data.</text>
</comment>
<proteinExistence type="predicted"/>
<protein>
    <recommendedName>
        <fullName evidence="3">Phage portal protein</fullName>
    </recommendedName>
</protein>
<name>A0ABQ0CB01_9PROT</name>
<dbReference type="RefSeq" id="WP_420905737.1">
    <property type="nucleotide sequence ID" value="NZ_BAAFGK010000004.1"/>
</dbReference>
<dbReference type="Proteomes" id="UP001628193">
    <property type="component" value="Unassembled WGS sequence"/>
</dbReference>
<evidence type="ECO:0000313" key="2">
    <source>
        <dbReference type="Proteomes" id="UP001628193"/>
    </source>
</evidence>
<dbReference type="EMBL" id="BAAFGK010000004">
    <property type="protein sequence ID" value="GAB0058057.1"/>
    <property type="molecule type" value="Genomic_DNA"/>
</dbReference>
<reference evidence="1 2" key="1">
    <citation type="submission" date="2024-09" db="EMBL/GenBank/DDBJ databases">
        <title>Draft genome sequence of Candidatus Magnetaquicoccaceae bacterium FCR-1.</title>
        <authorList>
            <person name="Shimoshige H."/>
            <person name="Shimamura S."/>
            <person name="Taoka A."/>
            <person name="Kobayashi H."/>
            <person name="Maekawa T."/>
        </authorList>
    </citation>
    <scope>NUCLEOTIDE SEQUENCE [LARGE SCALE GENOMIC DNA]</scope>
    <source>
        <strain evidence="1 2">FCR-1</strain>
    </source>
</reference>
<gene>
    <name evidence="1" type="ORF">SIID45300_02397</name>
</gene>
<evidence type="ECO:0000313" key="1">
    <source>
        <dbReference type="EMBL" id="GAB0058057.1"/>
    </source>
</evidence>
<evidence type="ECO:0008006" key="3">
    <source>
        <dbReference type="Google" id="ProtNLM"/>
    </source>
</evidence>